<evidence type="ECO:0000313" key="7">
    <source>
        <dbReference type="Proteomes" id="UP001202674"/>
    </source>
</evidence>
<dbReference type="PANTHER" id="PTHR47635">
    <property type="entry name" value="CUB DOMAIN-CONTAINING PROTEIN"/>
    <property type="match status" value="1"/>
</dbReference>
<dbReference type="RefSeq" id="WP_250595190.1">
    <property type="nucleotide sequence ID" value="NZ_JAKRVY010000002.1"/>
</dbReference>
<dbReference type="AlphaFoldDB" id="A0AAE3FPZ4"/>
<evidence type="ECO:0000256" key="1">
    <source>
        <dbReference type="ARBA" id="ARBA00022729"/>
    </source>
</evidence>
<evidence type="ECO:0000313" key="6">
    <source>
        <dbReference type="EMBL" id="MCL9813021.1"/>
    </source>
</evidence>
<organism evidence="6 7">
    <name type="scientific">Natranaeroarchaeum aerophilus</name>
    <dbReference type="NCBI Taxonomy" id="2917711"/>
    <lineage>
        <taxon>Archaea</taxon>
        <taxon>Methanobacteriati</taxon>
        <taxon>Methanobacteriota</taxon>
        <taxon>Stenosarchaea group</taxon>
        <taxon>Halobacteria</taxon>
        <taxon>Halobacteriales</taxon>
        <taxon>Natronoarchaeaceae</taxon>
        <taxon>Natranaeroarchaeum</taxon>
    </lineage>
</organism>
<dbReference type="EMBL" id="JAKRVY010000002">
    <property type="protein sequence ID" value="MCL9813021.1"/>
    <property type="molecule type" value="Genomic_DNA"/>
</dbReference>
<feature type="region of interest" description="Disordered" evidence="3">
    <location>
        <begin position="824"/>
        <end position="847"/>
    </location>
</feature>
<sequence length="1202" mass="130497">MNDNLRESGFGVDTRGQAIQIGALLLFAALIVAAAGYQAGIVPDQNSEIEFNHNQQVHGEMVELRNAMLVASDRQSTQTRRVTLGTRYPERTLFVNPPPASGSLRTSDRQEIRFENADSTGATTFTTRSIEYRPRYYEYRSAPTTVIEHGAVYNDHGTRVLAMTDTALIENGEISLVLVDGELSLAGDRVRQVSVDAASARSRTVPIQSADGDEFTLELPTRLSEEDWADTGALDGHDFEVTDGVLRVTLDGERSYDLTIARLGFGGDIEPAEPAYLTEVEGEDDVTVELRDEYNAPIEGETVTLSVADGDGRLESGDATGTETDLVTNREGQVSARYVPGDGETGTVTVEAFHESDSVGSVTIEFDVAGSTGSGESRPGSGAVVWNEDDPTVADADSEFSLEATNSRGDTLANFAVSDRDVVQIVDAPESFTDGTAEPTFEIDGDAASASGRDSWYAYVFDRSSGDRLTLQLPDTVGVVWETLEDWADADEQDGVVHETFGDRQDDAIQLGYEGTDDGLVGYWPLDEEDDTVAEDVSGTDNDGDHADSPVIGADGLLETTSYEFDGESGHVEVPHDESLEMSDGDTVTVSTWANQASDQSGEEWVALVQKSDTSFNLQLANGNEPTFTIHDGGWNEANSGIELETDQWYHLTGIYDGDEARIYVDGELEGTTTVDGEMTDASEFGVGIGENLDASGRHLDGRMDEVRLYDRALTETEVTSLEDIRTGSYTSGERTATEPLDLETLELTGVDVTTNDGDALVQVEAVSDDGSTATSDPIPLDGGIESYTVEGLTGEADSFRLLVEMGTPTVERSPVLSRVELSGDSLADDPEPVRVNFQPPDAEFSGETPEGYLADVGEAFGDHDADVDYGWIDGPVEEYRERGSVDDVRYDTLAHMNWDSADEESWAVAMPDGTYDVTLVMGDPDHTDSEHTVTVEDTTFVDEEGEGGSNFVTHQGTVEVTDEQLRIDSAGLGYNQKLAFVEVTPAADPGLIDDFEYPTSVLDDQYRVNYDGSPTNSHSTADGQLVLGDSSRLYSAPGLGGPEPYAERDLNYYPEQDDQITATTTLGQEDVVTTFNFGVDSDEPIRGYTVKLDPTSEDPGNDATVQLYSEDGDFENYPNLDDQEIDLDAGTEYEIVVDWGEDTVQLRLFEVNGEELTDEPLRVDSIDEFDSYRGIAVQNRYLDDPNDGETVWEEIRSDING</sequence>
<keyword evidence="1" id="KW-0732">Signal</keyword>
<comment type="caution">
    <text evidence="6">The sequence shown here is derived from an EMBL/GenBank/DDBJ whole genome shotgun (WGS) entry which is preliminary data.</text>
</comment>
<dbReference type="InterPro" id="IPR008979">
    <property type="entry name" value="Galactose-bd-like_sf"/>
</dbReference>
<keyword evidence="2" id="KW-1015">Disulfide bond</keyword>
<dbReference type="SMART" id="SM00560">
    <property type="entry name" value="LamGL"/>
    <property type="match status" value="1"/>
</dbReference>
<dbReference type="SUPFAM" id="SSF49785">
    <property type="entry name" value="Galactose-binding domain-like"/>
    <property type="match status" value="1"/>
</dbReference>
<name>A0AAE3FPZ4_9EURY</name>
<dbReference type="Gene3D" id="2.60.120.200">
    <property type="match status" value="1"/>
</dbReference>
<dbReference type="Pfam" id="PF13385">
    <property type="entry name" value="Laminin_G_3"/>
    <property type="match status" value="1"/>
</dbReference>
<keyword evidence="7" id="KW-1185">Reference proteome</keyword>
<dbReference type="PANTHER" id="PTHR47635:SF2">
    <property type="entry name" value="LAMG-LIKE JELLYROLL FOLD DOMAIN-CONTAINING PROTEIN"/>
    <property type="match status" value="1"/>
</dbReference>
<keyword evidence="4" id="KW-0472">Membrane</keyword>
<feature type="domain" description="LamG-like jellyroll fold" evidence="5">
    <location>
        <begin position="586"/>
        <end position="717"/>
    </location>
</feature>
<feature type="transmembrane region" description="Helical" evidence="4">
    <location>
        <begin position="21"/>
        <end position="40"/>
    </location>
</feature>
<evidence type="ECO:0000259" key="5">
    <source>
        <dbReference type="SMART" id="SM00560"/>
    </source>
</evidence>
<dbReference type="Gene3D" id="2.60.120.430">
    <property type="entry name" value="Galactose-binding lectin"/>
    <property type="match status" value="1"/>
</dbReference>
<dbReference type="InterPro" id="IPR008964">
    <property type="entry name" value="Invasin/intimin_cell_adhesion"/>
</dbReference>
<protein>
    <recommendedName>
        <fullName evidence="5">LamG-like jellyroll fold domain-containing protein</fullName>
    </recommendedName>
</protein>
<evidence type="ECO:0000256" key="2">
    <source>
        <dbReference type="ARBA" id="ARBA00023157"/>
    </source>
</evidence>
<dbReference type="InterPro" id="IPR013320">
    <property type="entry name" value="ConA-like_dom_sf"/>
</dbReference>
<evidence type="ECO:0000256" key="3">
    <source>
        <dbReference type="SAM" id="MobiDB-lite"/>
    </source>
</evidence>
<keyword evidence="4" id="KW-0812">Transmembrane</keyword>
<proteinExistence type="predicted"/>
<dbReference type="InterPro" id="IPR006558">
    <property type="entry name" value="LamG-like"/>
</dbReference>
<reference evidence="6 7" key="1">
    <citation type="journal article" date="2022" name="Syst. Appl. Microbiol.">
        <title>Natronocalculus amylovorans gen. nov., sp. nov., and Natranaeroarchaeum aerophilus sp. nov., dominant culturable amylolytic natronoarchaea from hypersaline soda lakes in southwestern Siberia.</title>
        <authorList>
            <person name="Sorokin D.Y."/>
            <person name="Elcheninov A.G."/>
            <person name="Khizhniak T.V."/>
            <person name="Koenen M."/>
            <person name="Bale N.J."/>
            <person name="Damste J.S.S."/>
            <person name="Kublanov I.V."/>
        </authorList>
    </citation>
    <scope>NUCLEOTIDE SEQUENCE [LARGE SCALE GENOMIC DNA]</scope>
    <source>
        <strain evidence="6 7">AArc-St1-1</strain>
    </source>
</reference>
<dbReference type="SUPFAM" id="SSF49373">
    <property type="entry name" value="Invasin/intimin cell-adhesion fragments"/>
    <property type="match status" value="1"/>
</dbReference>
<keyword evidence="4" id="KW-1133">Transmembrane helix</keyword>
<dbReference type="InterPro" id="IPR013783">
    <property type="entry name" value="Ig-like_fold"/>
</dbReference>
<dbReference type="SUPFAM" id="SSF49899">
    <property type="entry name" value="Concanavalin A-like lectins/glucanases"/>
    <property type="match status" value="1"/>
</dbReference>
<gene>
    <name evidence="6" type="ORF">AArcSt11_05075</name>
</gene>
<accession>A0AAE3FPZ4</accession>
<evidence type="ECO:0000256" key="4">
    <source>
        <dbReference type="SAM" id="Phobius"/>
    </source>
</evidence>
<dbReference type="Gene3D" id="2.60.40.10">
    <property type="entry name" value="Immunoglobulins"/>
    <property type="match status" value="1"/>
</dbReference>
<dbReference type="Proteomes" id="UP001202674">
    <property type="component" value="Unassembled WGS sequence"/>
</dbReference>